<evidence type="ECO:0000313" key="3">
    <source>
        <dbReference type="EMBL" id="QDV15631.1"/>
    </source>
</evidence>
<evidence type="ECO:0000313" key="5">
    <source>
        <dbReference type="EMBL" id="QDV16939.1"/>
    </source>
</evidence>
<dbReference type="PANTHER" id="PTHR37529:SF1">
    <property type="entry name" value="TRANSPOSASE INSG FOR INSERTION SEQUENCE ELEMENT IS4-RELATED"/>
    <property type="match status" value="1"/>
</dbReference>
<proteinExistence type="predicted"/>
<dbReference type="EMBL" id="CP036317">
    <property type="protein sequence ID" value="QDV15631.1"/>
    <property type="molecule type" value="Genomic_DNA"/>
</dbReference>
<dbReference type="RefSeq" id="WP_197994575.1">
    <property type="nucleotide sequence ID" value="NZ_CP036317.1"/>
</dbReference>
<evidence type="ECO:0000313" key="11">
    <source>
        <dbReference type="Proteomes" id="UP000320839"/>
    </source>
</evidence>
<dbReference type="PANTHER" id="PTHR37529">
    <property type="entry name" value="TRANSPOSASE INSG FOR INSERTION SEQUENCE ELEMENT IS4-RELATED"/>
    <property type="match status" value="1"/>
</dbReference>
<dbReference type="EMBL" id="CP036317">
    <property type="protein sequence ID" value="QDV17337.1"/>
    <property type="molecule type" value="Genomic_DNA"/>
</dbReference>
<evidence type="ECO:0000259" key="2">
    <source>
        <dbReference type="Pfam" id="PF01609"/>
    </source>
</evidence>
<reference evidence="4 11" key="1">
    <citation type="submission" date="2019-02" db="EMBL/GenBank/DDBJ databases">
        <title>Deep-cultivation of Planctomycetes and their phenomic and genomic characterization uncovers novel biology.</title>
        <authorList>
            <person name="Wiegand S."/>
            <person name="Jogler M."/>
            <person name="Boedeker C."/>
            <person name="Pinto D."/>
            <person name="Vollmers J."/>
            <person name="Rivas-Marin E."/>
            <person name="Kohn T."/>
            <person name="Peeters S.H."/>
            <person name="Heuer A."/>
            <person name="Rast P."/>
            <person name="Oberbeckmann S."/>
            <person name="Bunk B."/>
            <person name="Jeske O."/>
            <person name="Meyerdierks A."/>
            <person name="Storesund J.E."/>
            <person name="Kallscheuer N."/>
            <person name="Luecker S."/>
            <person name="Lage O.M."/>
            <person name="Pohl T."/>
            <person name="Merkel B.J."/>
            <person name="Hornburger P."/>
            <person name="Mueller R.-W."/>
            <person name="Bruemmer F."/>
            <person name="Labrenz M."/>
            <person name="Spormann A.M."/>
            <person name="Op den Camp H."/>
            <person name="Overmann J."/>
            <person name="Amann R."/>
            <person name="Jetten M.S.M."/>
            <person name="Mascher T."/>
            <person name="Medema M.H."/>
            <person name="Devos D.P."/>
            <person name="Kaster A.-K."/>
            <person name="Ovreas L."/>
            <person name="Rohde M."/>
            <person name="Galperin M.Y."/>
            <person name="Jogler C."/>
        </authorList>
    </citation>
    <scope>NUCLEOTIDE SEQUENCE [LARGE SCALE GENOMIC DNA]</scope>
    <source>
        <strain evidence="4 11">Pan153</strain>
    </source>
</reference>
<name>A0A518FI03_9PLAN</name>
<dbReference type="InterPro" id="IPR002559">
    <property type="entry name" value="Transposase_11"/>
</dbReference>
<sequence>MPHQDTEHLRINIQSMKAIFDRLIPCETSSLVRHGNASLDPGWLAAVAILCMGWTAKGTLGERVKTAYTVAGELFQVSTTVTRQGLMKALANYGQPLVDLVIQHLSSKLGQWKGYRTTAGKVTLAVDATKFSAPRSAANQREFAPGIHHRRSAKYRKKADESKALTVQLLTTVLWHLGSGLPFRWCIQGAAGSERIAAREMLESLPENVRLVGDAQYTGAPLWSAIMESGHSFLFRVGSNVTLLKSLGQLKIRDGFVYYWPDSMQRRDQSPLVLRLFQIHNGRNKIYLVSNELEMTDACACKLYRQRWGIEVFFRSVKQSCERSKLCCQTPVNVITELNWTLIGIWVALFSGKDVLHEQGTNLKKLSPIKVIRVFSQAVTIIACHAQQWAPLTDLLSQSVLAVEKRPNNRKASRGHPRKKRKRQCGKPTIIQATTDQKKLAKIYLE</sequence>
<evidence type="ECO:0000313" key="7">
    <source>
        <dbReference type="EMBL" id="QDV17426.1"/>
    </source>
</evidence>
<gene>
    <name evidence="3" type="ORF">Pan153_02470</name>
    <name evidence="4" type="ORF">Pan153_06030</name>
    <name evidence="5" type="ORF">Pan153_15730</name>
    <name evidence="6" type="ORF">Pan153_19720</name>
    <name evidence="7" type="ORF">Pan153_20780</name>
    <name evidence="8" type="ORF">Pan153_32480</name>
    <name evidence="9" type="ORF">Pan153_33220</name>
    <name evidence="10" type="ORF">Pan153_38130</name>
</gene>
<dbReference type="InterPro" id="IPR012337">
    <property type="entry name" value="RNaseH-like_sf"/>
</dbReference>
<dbReference type="EMBL" id="CP036317">
    <property type="protein sequence ID" value="QDV15984.1"/>
    <property type="molecule type" value="Genomic_DNA"/>
</dbReference>
<evidence type="ECO:0000313" key="4">
    <source>
        <dbReference type="EMBL" id="QDV15984.1"/>
    </source>
</evidence>
<accession>A0A518FI03</accession>
<dbReference type="EMBL" id="CP036317">
    <property type="protein sequence ID" value="QDV18589.1"/>
    <property type="molecule type" value="Genomic_DNA"/>
</dbReference>
<dbReference type="AlphaFoldDB" id="A0A518FI03"/>
<dbReference type="EMBL" id="CP036317">
    <property type="protein sequence ID" value="QDV19150.1"/>
    <property type="molecule type" value="Genomic_DNA"/>
</dbReference>
<dbReference type="EMBL" id="CP036317">
    <property type="protein sequence ID" value="QDV16939.1"/>
    <property type="molecule type" value="Genomic_DNA"/>
</dbReference>
<dbReference type="SUPFAM" id="SSF53098">
    <property type="entry name" value="Ribonuclease H-like"/>
    <property type="match status" value="1"/>
</dbReference>
<dbReference type="EMBL" id="CP036317">
    <property type="protein sequence ID" value="QDV17426.1"/>
    <property type="molecule type" value="Genomic_DNA"/>
</dbReference>
<dbReference type="Pfam" id="PF01609">
    <property type="entry name" value="DDE_Tnp_1"/>
    <property type="match status" value="1"/>
</dbReference>
<feature type="region of interest" description="Disordered" evidence="1">
    <location>
        <begin position="406"/>
        <end position="427"/>
    </location>
</feature>
<evidence type="ECO:0000313" key="10">
    <source>
        <dbReference type="EMBL" id="QDV19150.1"/>
    </source>
</evidence>
<dbReference type="Proteomes" id="UP000320839">
    <property type="component" value="Chromosome"/>
</dbReference>
<dbReference type="GO" id="GO:0006313">
    <property type="term" value="P:DNA transposition"/>
    <property type="evidence" value="ECO:0007669"/>
    <property type="project" value="InterPro"/>
</dbReference>
<protein>
    <submittedName>
        <fullName evidence="4">Transposase DDE domain protein</fullName>
    </submittedName>
</protein>
<organism evidence="4 11">
    <name type="scientific">Gimesia panareensis</name>
    <dbReference type="NCBI Taxonomy" id="2527978"/>
    <lineage>
        <taxon>Bacteria</taxon>
        <taxon>Pseudomonadati</taxon>
        <taxon>Planctomycetota</taxon>
        <taxon>Planctomycetia</taxon>
        <taxon>Planctomycetales</taxon>
        <taxon>Planctomycetaceae</taxon>
        <taxon>Gimesia</taxon>
    </lineage>
</organism>
<dbReference type="EMBL" id="CP036317">
    <property type="protein sequence ID" value="QDV18662.1"/>
    <property type="molecule type" value="Genomic_DNA"/>
</dbReference>
<evidence type="ECO:0000313" key="9">
    <source>
        <dbReference type="EMBL" id="QDV18662.1"/>
    </source>
</evidence>
<evidence type="ECO:0000256" key="1">
    <source>
        <dbReference type="SAM" id="MobiDB-lite"/>
    </source>
</evidence>
<dbReference type="GO" id="GO:0004803">
    <property type="term" value="F:transposase activity"/>
    <property type="evidence" value="ECO:0007669"/>
    <property type="project" value="InterPro"/>
</dbReference>
<feature type="domain" description="Transposase IS4-like" evidence="2">
    <location>
        <begin position="120"/>
        <end position="340"/>
    </location>
</feature>
<dbReference type="GO" id="GO:0003677">
    <property type="term" value="F:DNA binding"/>
    <property type="evidence" value="ECO:0007669"/>
    <property type="project" value="InterPro"/>
</dbReference>
<feature type="compositionally biased region" description="Basic residues" evidence="1">
    <location>
        <begin position="408"/>
        <end position="425"/>
    </location>
</feature>
<evidence type="ECO:0000313" key="8">
    <source>
        <dbReference type="EMBL" id="QDV18589.1"/>
    </source>
</evidence>
<evidence type="ECO:0000313" key="6">
    <source>
        <dbReference type="EMBL" id="QDV17337.1"/>
    </source>
</evidence>